<dbReference type="EMBL" id="RCHT01000021">
    <property type="protein sequence ID" value="RLL09510.1"/>
    <property type="molecule type" value="Genomic_DNA"/>
</dbReference>
<organism evidence="1 2">
    <name type="scientific">Anaerotruncus massiliensis</name>
    <name type="common">ex Liu et al. 2021</name>
    <dbReference type="NCBI Taxonomy" id="2321404"/>
    <lineage>
        <taxon>Bacteria</taxon>
        <taxon>Bacillati</taxon>
        <taxon>Bacillota</taxon>
        <taxon>Clostridia</taxon>
        <taxon>Eubacteriales</taxon>
        <taxon>Oscillospiraceae</taxon>
        <taxon>Anaerotruncus</taxon>
    </lineage>
</organism>
<protein>
    <submittedName>
        <fullName evidence="1">DUF523 domain-containing protein</fullName>
    </submittedName>
</protein>
<accession>A0A498CKE0</accession>
<keyword evidence="2" id="KW-1185">Reference proteome</keyword>
<dbReference type="InterPro" id="IPR054648">
    <property type="entry name" value="TudS-rel"/>
</dbReference>
<evidence type="ECO:0000313" key="1">
    <source>
        <dbReference type="EMBL" id="RLL09510.1"/>
    </source>
</evidence>
<dbReference type="NCBIfam" id="NF045597">
    <property type="entry name" value="TudS_rel_CD3072"/>
    <property type="match status" value="1"/>
</dbReference>
<reference evidence="1 2" key="1">
    <citation type="submission" date="2018-10" db="EMBL/GenBank/DDBJ databases">
        <title>Anaerotruncus faecis sp. nov., isolated from human feces.</title>
        <authorList>
            <person name="Wang Y.-J."/>
        </authorList>
    </citation>
    <scope>NUCLEOTIDE SEQUENCE [LARGE SCALE GENOMIC DNA]</scope>
    <source>
        <strain evidence="1 2">22A2-44</strain>
    </source>
</reference>
<proteinExistence type="predicted"/>
<dbReference type="AlphaFoldDB" id="A0A498CKE0"/>
<name>A0A498CKE0_9FIRM</name>
<dbReference type="RefSeq" id="WP_101548246.1">
    <property type="nucleotide sequence ID" value="NZ_DBFBJK010000011.1"/>
</dbReference>
<sequence>MSLQREDSRSKKIIFVSSCLLNTNNKVRDLARYGGFSLDVVKILHKYDLGMQQMDCPETLYLGIQRWQHTKNLYDNVGFRRFCRQIAVRNVDYMESYVQMGYQTVAVLSCNGSPTCGVTLTSHNDDWGGPPKDLDYGDALVEGTGVFIEELQKEIMERGILMPPFYGLNLDEPAKPFEKILSEFEQFIADLMEA</sequence>
<evidence type="ECO:0000313" key="2">
    <source>
        <dbReference type="Proteomes" id="UP000276301"/>
    </source>
</evidence>
<comment type="caution">
    <text evidence="1">The sequence shown here is derived from an EMBL/GenBank/DDBJ whole genome shotgun (WGS) entry which is preliminary data.</text>
</comment>
<dbReference type="Proteomes" id="UP000276301">
    <property type="component" value="Unassembled WGS sequence"/>
</dbReference>
<gene>
    <name evidence="1" type="ORF">D4A47_10315</name>
</gene>